<keyword evidence="1" id="KW-0472">Membrane</keyword>
<accession>A0A0D8BVE7</accession>
<feature type="transmembrane region" description="Helical" evidence="1">
    <location>
        <begin position="53"/>
        <end position="82"/>
    </location>
</feature>
<dbReference type="PATRIC" id="fig|1462.6.peg.3037"/>
<dbReference type="EMBL" id="JYBP01000003">
    <property type="protein sequence ID" value="KJE28115.1"/>
    <property type="molecule type" value="Genomic_DNA"/>
</dbReference>
<dbReference type="Proteomes" id="UP000032522">
    <property type="component" value="Unassembled WGS sequence"/>
</dbReference>
<evidence type="ECO:0000313" key="3">
    <source>
        <dbReference type="Proteomes" id="UP000032522"/>
    </source>
</evidence>
<sequence length="119" mass="12831">MGKKIGLLLAGAIAALVLLFHLGPLVGLAITLAVLYYAFKKCLKAPSTFGKVVWALIGCAALVASASNVPALVALVAAYVLYVVYKKWNGTRDEHAVPEADDPFVNFEKQWAELQKHYS</sequence>
<evidence type="ECO:0000256" key="1">
    <source>
        <dbReference type="SAM" id="Phobius"/>
    </source>
</evidence>
<keyword evidence="1" id="KW-1133">Transmembrane helix</keyword>
<dbReference type="RefSeq" id="WP_044732331.1">
    <property type="nucleotide sequence ID" value="NZ_JYBP01000003.1"/>
</dbReference>
<comment type="caution">
    <text evidence="2">The sequence shown here is derived from an EMBL/GenBank/DDBJ whole genome shotgun (WGS) entry which is preliminary data.</text>
</comment>
<name>A0A0D8BVE7_GEOKU</name>
<reference evidence="2 3" key="1">
    <citation type="submission" date="2015-01" db="EMBL/GenBank/DDBJ databases">
        <authorList>
            <person name="Filippidou S."/>
            <person name="Jeanneret N."/>
            <person name="Russel-Delif L."/>
            <person name="Junier T."/>
            <person name="Wunderlin T."/>
            <person name="Molina V."/>
            <person name="Johnson S.L."/>
            <person name="Davenport K.W."/>
            <person name="Chain P.S."/>
            <person name="Dorador C."/>
            <person name="Junier P."/>
        </authorList>
    </citation>
    <scope>NUCLEOTIDE SEQUENCE [LARGE SCALE GENOMIC DNA]</scope>
    <source>
        <strain evidence="2 3">Et7/4</strain>
    </source>
</reference>
<proteinExistence type="predicted"/>
<dbReference type="OrthoDB" id="2971941at2"/>
<dbReference type="AlphaFoldDB" id="A0A0D8BVE7"/>
<protein>
    <submittedName>
        <fullName evidence="2">Putative membrane protein</fullName>
    </submittedName>
</protein>
<evidence type="ECO:0000313" key="2">
    <source>
        <dbReference type="EMBL" id="KJE28115.1"/>
    </source>
</evidence>
<organism evidence="2 3">
    <name type="scientific">Geobacillus kaustophilus</name>
    <dbReference type="NCBI Taxonomy" id="1462"/>
    <lineage>
        <taxon>Bacteria</taxon>
        <taxon>Bacillati</taxon>
        <taxon>Bacillota</taxon>
        <taxon>Bacilli</taxon>
        <taxon>Bacillales</taxon>
        <taxon>Anoxybacillaceae</taxon>
        <taxon>Geobacillus</taxon>
        <taxon>Geobacillus thermoleovorans group</taxon>
    </lineage>
</organism>
<keyword evidence="1" id="KW-0812">Transmembrane</keyword>
<gene>
    <name evidence="2" type="ORF">LG52_2750</name>
</gene>